<sequence length="234" mass="26168">MLLEEEEHWKVPSVSPRWASRTVVPTMGRETPRGPHLTKERLHWVGSRWSSRTVVHSTDSIMAPRRNNAAPHSSPTASQSDSDNTMKSSSSESEEEGDSSGSGEKSGSESDNGSGVGPGAATGAQAEAGAEEEDDDVTQDDTMVQYVHLHEFDIVVRHQLIHYFRSMWTVNRSKDFFKNGIVNKSNNFKNRPLIPETRVVMADNQAFPDIYILFQLHQFEWMNNALGEFTGHLP</sequence>
<dbReference type="HOGENOM" id="CLU_072932_1_0_1"/>
<feature type="region of interest" description="Disordered" evidence="1">
    <location>
        <begin position="59"/>
        <end position="137"/>
    </location>
</feature>
<name>M1DVC3_SOLTU</name>
<evidence type="ECO:0000256" key="1">
    <source>
        <dbReference type="SAM" id="MobiDB-lite"/>
    </source>
</evidence>
<dbReference type="EnsemblPlants" id="PGSC0003DMT400094995">
    <property type="protein sequence ID" value="PGSC0003DMT400094995"/>
    <property type="gene ID" value="PGSC0003DMG400044566"/>
</dbReference>
<dbReference type="InParanoid" id="M1DVC3"/>
<proteinExistence type="predicted"/>
<dbReference type="Proteomes" id="UP000011115">
    <property type="component" value="Unassembled WGS sequence"/>
</dbReference>
<reference evidence="3" key="1">
    <citation type="journal article" date="2011" name="Nature">
        <title>Genome sequence and analysis of the tuber crop potato.</title>
        <authorList>
            <consortium name="The Potato Genome Sequencing Consortium"/>
        </authorList>
    </citation>
    <scope>NUCLEOTIDE SEQUENCE [LARGE SCALE GENOMIC DNA]</scope>
    <source>
        <strain evidence="3">cv. DM1-3 516 R44</strain>
    </source>
</reference>
<feature type="compositionally biased region" description="Low complexity" evidence="1">
    <location>
        <begin position="78"/>
        <end position="91"/>
    </location>
</feature>
<protein>
    <submittedName>
        <fullName evidence="2">Uncharacterized protein</fullName>
    </submittedName>
</protein>
<accession>M1DVC3</accession>
<feature type="compositionally biased region" description="Low complexity" evidence="1">
    <location>
        <begin position="99"/>
        <end position="113"/>
    </location>
</feature>
<dbReference type="AlphaFoldDB" id="M1DVC3"/>
<dbReference type="Gramene" id="PGSC0003DMT400094995">
    <property type="protein sequence ID" value="PGSC0003DMT400094995"/>
    <property type="gene ID" value="PGSC0003DMG400044566"/>
</dbReference>
<evidence type="ECO:0000313" key="2">
    <source>
        <dbReference type="EnsemblPlants" id="PGSC0003DMT400094995"/>
    </source>
</evidence>
<keyword evidence="3" id="KW-1185">Reference proteome</keyword>
<organism evidence="2 3">
    <name type="scientific">Solanum tuberosum</name>
    <name type="common">Potato</name>
    <dbReference type="NCBI Taxonomy" id="4113"/>
    <lineage>
        <taxon>Eukaryota</taxon>
        <taxon>Viridiplantae</taxon>
        <taxon>Streptophyta</taxon>
        <taxon>Embryophyta</taxon>
        <taxon>Tracheophyta</taxon>
        <taxon>Spermatophyta</taxon>
        <taxon>Magnoliopsida</taxon>
        <taxon>eudicotyledons</taxon>
        <taxon>Gunneridae</taxon>
        <taxon>Pentapetalae</taxon>
        <taxon>asterids</taxon>
        <taxon>lamiids</taxon>
        <taxon>Solanales</taxon>
        <taxon>Solanaceae</taxon>
        <taxon>Solanoideae</taxon>
        <taxon>Solaneae</taxon>
        <taxon>Solanum</taxon>
    </lineage>
</organism>
<evidence type="ECO:0000313" key="3">
    <source>
        <dbReference type="Proteomes" id="UP000011115"/>
    </source>
</evidence>
<dbReference type="PaxDb" id="4113-PGSC0003DMT400094995"/>
<reference evidence="2" key="2">
    <citation type="submission" date="2015-06" db="UniProtKB">
        <authorList>
            <consortium name="EnsemblPlants"/>
        </authorList>
    </citation>
    <scope>IDENTIFICATION</scope>
    <source>
        <strain evidence="2">DM1-3 516 R44</strain>
    </source>
</reference>